<dbReference type="Proteomes" id="UP000593566">
    <property type="component" value="Unassembled WGS sequence"/>
</dbReference>
<feature type="compositionally biased region" description="Acidic residues" evidence="1">
    <location>
        <begin position="71"/>
        <end position="87"/>
    </location>
</feature>
<evidence type="ECO:0000256" key="1">
    <source>
        <dbReference type="SAM" id="MobiDB-lite"/>
    </source>
</evidence>
<sequence length="637" mass="71614">MDDLLDNFADQSLESPTEEGYKYHFINGSPAVSEHARPDRTAATASAVSGNDDPFFDNEASGIPQGTTSGVEDEADYNADVDDDDEDEHRRDEASRYESYHQDPTTGASYNDKSLLENDTDDLDPSFHNEDYDAFATQRTNSRVPYPNLEPSLAPSGDGRDELDAFAQHLRRIHRQDMERDELLTQQTSSLALKPVNPAEQKLHQENLDLKRTLKESVPGGNPRAEAAERSLFEIRKALDINPYVCVLIDGKGYKIHEDLLQSGKIGGAEAADRLWTEVSNYLQQFGDAKYWEIMVHFYIDIEGILARCVSADIPLLNGDVRGFMLGFTQARPLFTIVDVGNDPGKVARKVEGMFHLFVNNVQCKHLIFGCCHNRAYAVTLEPYAFNPITAFSITLLKSYEDDIYFGGLPFSAVEFPHVFRSTPFKETDRLAEELDIMQDFPPQSGSGGITRQGEKTSANEITGEDEALAKWQAASNASIPLPTRFPRPAKPQSTWGSNQTVLLNINDERVDPPLLEEDYDASESMKDRMEVRRFCHFYHLMGNCVSLNPGFRQDCKFRHGPKLNPEEIVVLRNNVKNLPCGRGSRCRQPDCVFGHICHDQPGCTRGARCLLHKFHEVDPTVVRVWSGPSAVDRRRF</sequence>
<proteinExistence type="predicted"/>
<feature type="region of interest" description="Disordered" evidence="1">
    <location>
        <begin position="1"/>
        <end position="129"/>
    </location>
</feature>
<dbReference type="PANTHER" id="PTHR37543:SF1">
    <property type="entry name" value="CCCH ZINC FINGER DNA BINDING PROTEIN (AFU_ORTHOLOGUE AFUA_5G12760)"/>
    <property type="match status" value="1"/>
</dbReference>
<evidence type="ECO:0000259" key="3">
    <source>
        <dbReference type="Pfam" id="PF25543"/>
    </source>
</evidence>
<dbReference type="Pfam" id="PF25543">
    <property type="entry name" value="zf-CCCH_tandem"/>
    <property type="match status" value="1"/>
</dbReference>
<dbReference type="GeneID" id="59336005"/>
<feature type="compositionally biased region" description="Polar residues" evidence="1">
    <location>
        <begin position="102"/>
        <end position="112"/>
    </location>
</feature>
<comment type="caution">
    <text evidence="4">The sequence shown here is derived from an EMBL/GenBank/DDBJ whole genome shotgun (WGS) entry which is preliminary data.</text>
</comment>
<dbReference type="EMBL" id="JACCJB010000004">
    <property type="protein sequence ID" value="KAF6227880.1"/>
    <property type="molecule type" value="Genomic_DNA"/>
</dbReference>
<keyword evidence="5" id="KW-1185">Reference proteome</keyword>
<protein>
    <recommendedName>
        <fullName evidence="6">C3H1-type domain-containing protein</fullName>
    </recommendedName>
</protein>
<feature type="domain" description="Tandem CCCH zinc finger" evidence="3">
    <location>
        <begin position="571"/>
        <end position="620"/>
    </location>
</feature>
<dbReference type="InterPro" id="IPR057683">
    <property type="entry name" value="DUF7923"/>
</dbReference>
<dbReference type="Pfam" id="PF25540">
    <property type="entry name" value="DUF7923"/>
    <property type="match status" value="1"/>
</dbReference>
<dbReference type="PANTHER" id="PTHR37543">
    <property type="entry name" value="CCCH ZINC FINGER DNA BINDING PROTEIN (AFU_ORTHOLOGUE AFUA_5G12760)"/>
    <property type="match status" value="1"/>
</dbReference>
<reference evidence="4 5" key="1">
    <citation type="journal article" date="2020" name="Genomics">
        <title>Complete, high-quality genomes from long-read metagenomic sequencing of two wolf lichen thalli reveals enigmatic genome architecture.</title>
        <authorList>
            <person name="McKenzie S.K."/>
            <person name="Walston R.F."/>
            <person name="Allen J.L."/>
        </authorList>
    </citation>
    <scope>NUCLEOTIDE SEQUENCE [LARGE SCALE GENOMIC DNA]</scope>
    <source>
        <strain evidence="4">WasteWater1</strain>
    </source>
</reference>
<accession>A0A8H6CQ97</accession>
<evidence type="ECO:0000259" key="2">
    <source>
        <dbReference type="Pfam" id="PF25540"/>
    </source>
</evidence>
<feature type="domain" description="DUF7923" evidence="2">
    <location>
        <begin position="242"/>
        <end position="420"/>
    </location>
</feature>
<feature type="compositionally biased region" description="Basic and acidic residues" evidence="1">
    <location>
        <begin position="88"/>
        <end position="101"/>
    </location>
</feature>
<dbReference type="InterPro" id="IPR057654">
    <property type="entry name" value="Znf-CCCH_tandem"/>
</dbReference>
<evidence type="ECO:0000313" key="4">
    <source>
        <dbReference type="EMBL" id="KAF6227880.1"/>
    </source>
</evidence>
<evidence type="ECO:0008006" key="6">
    <source>
        <dbReference type="Google" id="ProtNLM"/>
    </source>
</evidence>
<dbReference type="AlphaFoldDB" id="A0A8H6CQ97"/>
<dbReference type="RefSeq" id="XP_037155814.1">
    <property type="nucleotide sequence ID" value="XM_037298478.1"/>
</dbReference>
<organism evidence="4 5">
    <name type="scientific">Letharia lupina</name>
    <dbReference type="NCBI Taxonomy" id="560253"/>
    <lineage>
        <taxon>Eukaryota</taxon>
        <taxon>Fungi</taxon>
        <taxon>Dikarya</taxon>
        <taxon>Ascomycota</taxon>
        <taxon>Pezizomycotina</taxon>
        <taxon>Lecanoromycetes</taxon>
        <taxon>OSLEUM clade</taxon>
        <taxon>Lecanoromycetidae</taxon>
        <taxon>Lecanorales</taxon>
        <taxon>Lecanorineae</taxon>
        <taxon>Parmeliaceae</taxon>
        <taxon>Letharia</taxon>
    </lineage>
</organism>
<name>A0A8H6CQ97_9LECA</name>
<evidence type="ECO:0000313" key="5">
    <source>
        <dbReference type="Proteomes" id="UP000593566"/>
    </source>
</evidence>
<gene>
    <name evidence="4" type="ORF">HO133_007608</name>
</gene>